<dbReference type="InterPro" id="IPR001356">
    <property type="entry name" value="HD"/>
</dbReference>
<gene>
    <name evidence="10" type="ORF">FF38_01929</name>
</gene>
<organism evidence="10 11">
    <name type="scientific">Lucilia cuprina</name>
    <name type="common">Green bottle fly</name>
    <name type="synonym">Australian sheep blowfly</name>
    <dbReference type="NCBI Taxonomy" id="7375"/>
    <lineage>
        <taxon>Eukaryota</taxon>
        <taxon>Metazoa</taxon>
        <taxon>Ecdysozoa</taxon>
        <taxon>Arthropoda</taxon>
        <taxon>Hexapoda</taxon>
        <taxon>Insecta</taxon>
        <taxon>Pterygota</taxon>
        <taxon>Neoptera</taxon>
        <taxon>Endopterygota</taxon>
        <taxon>Diptera</taxon>
        <taxon>Brachycera</taxon>
        <taxon>Muscomorpha</taxon>
        <taxon>Oestroidea</taxon>
        <taxon>Calliphoridae</taxon>
        <taxon>Luciliinae</taxon>
        <taxon>Lucilia</taxon>
    </lineage>
</organism>
<dbReference type="InterPro" id="IPR009057">
    <property type="entry name" value="Homeodomain-like_sf"/>
</dbReference>
<evidence type="ECO:0000259" key="9">
    <source>
        <dbReference type="PROSITE" id="PS50071"/>
    </source>
</evidence>
<evidence type="ECO:0000256" key="6">
    <source>
        <dbReference type="PROSITE-ProRule" id="PRU00108"/>
    </source>
</evidence>
<feature type="DNA-binding region" description="Homeobox" evidence="6">
    <location>
        <begin position="464"/>
        <end position="523"/>
    </location>
</feature>
<dbReference type="EMBL" id="JRES01000032">
    <property type="protein sequence ID" value="KNC34749.1"/>
    <property type="molecule type" value="Genomic_DNA"/>
</dbReference>
<dbReference type="AlphaFoldDB" id="A0A0L0CTN3"/>
<feature type="compositionally biased region" description="Polar residues" evidence="8">
    <location>
        <begin position="369"/>
        <end position="380"/>
    </location>
</feature>
<dbReference type="GO" id="GO:0005634">
    <property type="term" value="C:nucleus"/>
    <property type="evidence" value="ECO:0007669"/>
    <property type="project" value="UniProtKB-SubCell"/>
</dbReference>
<evidence type="ECO:0000256" key="5">
    <source>
        <dbReference type="ARBA" id="ARBA00023242"/>
    </source>
</evidence>
<dbReference type="CDD" id="cd00086">
    <property type="entry name" value="homeodomain"/>
    <property type="match status" value="1"/>
</dbReference>
<evidence type="ECO:0000256" key="3">
    <source>
        <dbReference type="ARBA" id="ARBA00023125"/>
    </source>
</evidence>
<keyword evidence="11" id="KW-1185">Reference proteome</keyword>
<evidence type="ECO:0000256" key="7">
    <source>
        <dbReference type="RuleBase" id="RU000682"/>
    </source>
</evidence>
<comment type="caution">
    <text evidence="10">The sequence shown here is derived from an EMBL/GenBank/DDBJ whole genome shotgun (WGS) entry which is preliminary data.</text>
</comment>
<dbReference type="FunFam" id="1.10.10.60:FF:000113">
    <property type="entry name" value="homeobox protein Hox-B1"/>
    <property type="match status" value="1"/>
</dbReference>
<dbReference type="PANTHER" id="PTHR45946:SF4">
    <property type="entry name" value="HOMEOBOX PROTEIN ROUGH-RELATED"/>
    <property type="match status" value="1"/>
</dbReference>
<keyword evidence="4 6" id="KW-0371">Homeobox</keyword>
<dbReference type="PROSITE" id="PS00027">
    <property type="entry name" value="HOMEOBOX_1"/>
    <property type="match status" value="1"/>
</dbReference>
<dbReference type="PANTHER" id="PTHR45946">
    <property type="entry name" value="HOMEOBOX PROTEIN ROUGH-RELATED"/>
    <property type="match status" value="1"/>
</dbReference>
<dbReference type="OrthoDB" id="6159439at2759"/>
<dbReference type="InterPro" id="IPR046327">
    <property type="entry name" value="HXA1/B1/D1"/>
</dbReference>
<accession>A0A0L0CTN3</accession>
<comment type="subcellular location">
    <subcellularLocation>
        <location evidence="1 6 7">Nucleus</location>
    </subcellularLocation>
</comment>
<proteinExistence type="predicted"/>
<dbReference type="GO" id="GO:0000978">
    <property type="term" value="F:RNA polymerase II cis-regulatory region sequence-specific DNA binding"/>
    <property type="evidence" value="ECO:0007669"/>
    <property type="project" value="TreeGrafter"/>
</dbReference>
<evidence type="ECO:0000313" key="10">
    <source>
        <dbReference type="EMBL" id="KNC34749.1"/>
    </source>
</evidence>
<feature type="region of interest" description="Disordered" evidence="8">
    <location>
        <begin position="61"/>
        <end position="104"/>
    </location>
</feature>
<dbReference type="PROSITE" id="PS50071">
    <property type="entry name" value="HOMEOBOX_2"/>
    <property type="match status" value="1"/>
</dbReference>
<evidence type="ECO:0000313" key="11">
    <source>
        <dbReference type="Proteomes" id="UP000037069"/>
    </source>
</evidence>
<evidence type="ECO:0000256" key="8">
    <source>
        <dbReference type="SAM" id="MobiDB-lite"/>
    </source>
</evidence>
<feature type="region of interest" description="Disordered" evidence="8">
    <location>
        <begin position="278"/>
        <end position="380"/>
    </location>
</feature>
<feature type="compositionally biased region" description="Low complexity" evidence="8">
    <location>
        <begin position="333"/>
        <end position="356"/>
    </location>
</feature>
<reference evidence="10 11" key="1">
    <citation type="journal article" date="2015" name="Nat. Commun.">
        <title>Lucilia cuprina genome unlocks parasitic fly biology to underpin future interventions.</title>
        <authorList>
            <person name="Anstead C.A."/>
            <person name="Korhonen P.K."/>
            <person name="Young N.D."/>
            <person name="Hall R.S."/>
            <person name="Jex A.R."/>
            <person name="Murali S.C."/>
            <person name="Hughes D.S."/>
            <person name="Lee S.F."/>
            <person name="Perry T."/>
            <person name="Stroehlein A.J."/>
            <person name="Ansell B.R."/>
            <person name="Breugelmans B."/>
            <person name="Hofmann A."/>
            <person name="Qu J."/>
            <person name="Dugan S."/>
            <person name="Lee S.L."/>
            <person name="Chao H."/>
            <person name="Dinh H."/>
            <person name="Han Y."/>
            <person name="Doddapaneni H.V."/>
            <person name="Worley K.C."/>
            <person name="Muzny D.M."/>
            <person name="Ioannidis P."/>
            <person name="Waterhouse R.M."/>
            <person name="Zdobnov E.M."/>
            <person name="James P.J."/>
            <person name="Bagnall N.H."/>
            <person name="Kotze A.C."/>
            <person name="Gibbs R.A."/>
            <person name="Richards S."/>
            <person name="Batterham P."/>
            <person name="Gasser R.B."/>
        </authorList>
    </citation>
    <scope>NUCLEOTIDE SEQUENCE [LARGE SCALE GENOMIC DNA]</scope>
    <source>
        <strain evidence="10 11">LS</strain>
        <tissue evidence="10">Full body</tissue>
    </source>
</reference>
<feature type="compositionally biased region" description="Polar residues" evidence="8">
    <location>
        <begin position="321"/>
        <end position="332"/>
    </location>
</feature>
<evidence type="ECO:0000256" key="4">
    <source>
        <dbReference type="ARBA" id="ARBA00023155"/>
    </source>
</evidence>
<keyword evidence="3 6" id="KW-0238">DNA-binding</keyword>
<dbReference type="SMART" id="SM00389">
    <property type="entry name" value="HOX"/>
    <property type="match status" value="1"/>
</dbReference>
<sequence>MMDISSMYGNHHPHHSNTYHTGASGVPDMTTAANAYPNAYFPNSSVMTHGALHHQQNHHINSGYTAYDGSSPNYYQQQQQQPQQLTPPPSQPSVQGQPLYSHSHSHLFSPTAAEYGITTSNTLAAATPSHPSNTSHSPSEAVYYESDTVHAYYATAAVATVPPATNSSPVNAANAAQSVPMDPAIISSENGLSYTNLDCLYNQNSPHHQHSNPSNYLPAEEKYASVLHSQYNMDDTLMHLTASANNTQNQQHSPQLWPHQHHMNATYANALDSSSLPMDSYNMNPHLHPHNMPQHLPAHSQGNPPMLGPQQSLPQHHSPPNMTCVNQNSRSQNVVSPGGTTTTSTASTSSVTSTSGSNGGGSNNNNNTQTKSPSHGNNLPTYKWMQLKRNVPKPQAPKLPATLHDYHHLNGQATLDAMCRNASTAGGVLAAHQMGGQGTPTVLLSGSHSPSSMVQMSCGLAATNNSGRTNFTNKQLTELEKEFHFNRYLTRARRIEIANTLQLNETQVKIWFQNRRMKQKKRVKEGLIPADILTQHTVSTTTTNSPPAINSTNSPAANQQNNVKNLATSKCTNTNSNSNNVNNSSCKSTSTPTLTECQLAMQHNSDNSRESM</sequence>
<dbReference type="SUPFAM" id="SSF46689">
    <property type="entry name" value="Homeodomain-like"/>
    <property type="match status" value="1"/>
</dbReference>
<keyword evidence="5 6" id="KW-0539">Nucleus</keyword>
<feature type="region of interest" description="Disordered" evidence="8">
    <location>
        <begin position="1"/>
        <end position="23"/>
    </location>
</feature>
<dbReference type="Pfam" id="PF00046">
    <property type="entry name" value="Homeodomain"/>
    <property type="match status" value="1"/>
</dbReference>
<feature type="compositionally biased region" description="Low complexity" evidence="8">
    <location>
        <begin position="70"/>
        <end position="84"/>
    </location>
</feature>
<dbReference type="OMA" id="MHAHMHH"/>
<evidence type="ECO:0000256" key="1">
    <source>
        <dbReference type="ARBA" id="ARBA00004123"/>
    </source>
</evidence>
<feature type="compositionally biased region" description="Low complexity" evidence="8">
    <location>
        <begin position="568"/>
        <end position="591"/>
    </location>
</feature>
<keyword evidence="2" id="KW-0217">Developmental protein</keyword>
<dbReference type="PRINTS" id="PR00024">
    <property type="entry name" value="HOMEOBOX"/>
</dbReference>
<evidence type="ECO:0000256" key="2">
    <source>
        <dbReference type="ARBA" id="ARBA00022473"/>
    </source>
</evidence>
<name>A0A0L0CTN3_LUCCU</name>
<dbReference type="InterPro" id="IPR020479">
    <property type="entry name" value="HD_metazoa"/>
</dbReference>
<dbReference type="InterPro" id="IPR017970">
    <property type="entry name" value="Homeobox_CS"/>
</dbReference>
<protein>
    <submittedName>
        <fullName evidence="10">Homeotic protein labial</fullName>
    </submittedName>
</protein>
<dbReference type="STRING" id="7375.A0A0L0CTN3"/>
<feature type="domain" description="Homeobox" evidence="9">
    <location>
        <begin position="462"/>
        <end position="522"/>
    </location>
</feature>
<dbReference type="Gene3D" id="1.10.10.60">
    <property type="entry name" value="Homeodomain-like"/>
    <property type="match status" value="1"/>
</dbReference>
<dbReference type="GO" id="GO:0000981">
    <property type="term" value="F:DNA-binding transcription factor activity, RNA polymerase II-specific"/>
    <property type="evidence" value="ECO:0007669"/>
    <property type="project" value="InterPro"/>
</dbReference>
<dbReference type="Proteomes" id="UP000037069">
    <property type="component" value="Unassembled WGS sequence"/>
</dbReference>
<feature type="region of interest" description="Disordered" evidence="8">
    <location>
        <begin position="537"/>
        <end position="591"/>
    </location>
</feature>
<feature type="compositionally biased region" description="Polar residues" evidence="8">
    <location>
        <begin position="544"/>
        <end position="567"/>
    </location>
</feature>
<feature type="compositionally biased region" description="Low complexity" evidence="8">
    <location>
        <begin position="309"/>
        <end position="320"/>
    </location>
</feature>